<feature type="transmembrane region" description="Helical" evidence="1">
    <location>
        <begin position="89"/>
        <end position="108"/>
    </location>
</feature>
<evidence type="ECO:0000313" key="2">
    <source>
        <dbReference type="EMBL" id="KAH8993166.1"/>
    </source>
</evidence>
<proteinExistence type="predicted"/>
<protein>
    <submittedName>
        <fullName evidence="2">Uncharacterized protein</fullName>
    </submittedName>
</protein>
<comment type="caution">
    <text evidence="2">The sequence shown here is derived from an EMBL/GenBank/DDBJ whole genome shotgun (WGS) entry which is preliminary data.</text>
</comment>
<dbReference type="AlphaFoldDB" id="A0AAD4LLX1"/>
<accession>A0AAD4LLX1</accession>
<feature type="transmembrane region" description="Helical" evidence="1">
    <location>
        <begin position="120"/>
        <end position="143"/>
    </location>
</feature>
<gene>
    <name evidence="2" type="ORF">EDB92DRAFT_440987</name>
</gene>
<name>A0AAD4LLX1_9AGAM</name>
<organism evidence="2 3">
    <name type="scientific">Lactarius akahatsu</name>
    <dbReference type="NCBI Taxonomy" id="416441"/>
    <lineage>
        <taxon>Eukaryota</taxon>
        <taxon>Fungi</taxon>
        <taxon>Dikarya</taxon>
        <taxon>Basidiomycota</taxon>
        <taxon>Agaricomycotina</taxon>
        <taxon>Agaricomycetes</taxon>
        <taxon>Russulales</taxon>
        <taxon>Russulaceae</taxon>
        <taxon>Lactarius</taxon>
    </lineage>
</organism>
<reference evidence="2" key="1">
    <citation type="submission" date="2022-01" db="EMBL/GenBank/DDBJ databases">
        <title>Comparative genomics reveals a dynamic genome evolution in the ectomycorrhizal milk-cap (Lactarius) mushrooms.</title>
        <authorList>
            <consortium name="DOE Joint Genome Institute"/>
            <person name="Lebreton A."/>
            <person name="Tang N."/>
            <person name="Kuo A."/>
            <person name="LaButti K."/>
            <person name="Drula E."/>
            <person name="Barry K."/>
            <person name="Clum A."/>
            <person name="Lipzen A."/>
            <person name="Mousain D."/>
            <person name="Ng V."/>
            <person name="Wang R."/>
            <person name="Wang X."/>
            <person name="Dai Y."/>
            <person name="Henrissat B."/>
            <person name="Grigoriev I.V."/>
            <person name="Guerin-Laguette A."/>
            <person name="Yu F."/>
            <person name="Martin F.M."/>
        </authorList>
    </citation>
    <scope>NUCLEOTIDE SEQUENCE</scope>
    <source>
        <strain evidence="2">QP</strain>
    </source>
</reference>
<evidence type="ECO:0000313" key="3">
    <source>
        <dbReference type="Proteomes" id="UP001201163"/>
    </source>
</evidence>
<feature type="transmembrane region" description="Helical" evidence="1">
    <location>
        <begin position="12"/>
        <end position="35"/>
    </location>
</feature>
<dbReference type="EMBL" id="JAKELL010000019">
    <property type="protein sequence ID" value="KAH8993166.1"/>
    <property type="molecule type" value="Genomic_DNA"/>
</dbReference>
<sequence length="260" mass="29370">MGASGGSQANVLSPGIVGLFIQGIETGMVFSQLATWLSLPRGTGHRFITVLTVFITTTGLVQTVIYFLSSWRIYVEHYGEQIIPTWTERIHIILTVLISTPVQSLLLWRCYHILKRNIYFVMPLLLLLLGVVALSIFETVWLFQGMYDGENPRGSHAFWSFLLYTSLPLRKIVTSVQEYFEAPNTPLSLRHYSQWHNVLLSHSIKEAGIRGSHGPGACCTITRRVDGVPCVAQSYPFQVDFSTYNYPVAIGYPTNCLRHW</sequence>
<dbReference type="Proteomes" id="UP001201163">
    <property type="component" value="Unassembled WGS sequence"/>
</dbReference>
<keyword evidence="1" id="KW-0812">Transmembrane</keyword>
<keyword evidence="1" id="KW-1133">Transmembrane helix</keyword>
<keyword evidence="1" id="KW-0472">Membrane</keyword>
<keyword evidence="3" id="KW-1185">Reference proteome</keyword>
<feature type="transmembrane region" description="Helical" evidence="1">
    <location>
        <begin position="47"/>
        <end position="69"/>
    </location>
</feature>
<evidence type="ECO:0000256" key="1">
    <source>
        <dbReference type="SAM" id="Phobius"/>
    </source>
</evidence>